<dbReference type="EMBL" id="MBDN02000192">
    <property type="protein sequence ID" value="RLN78382.1"/>
    <property type="molecule type" value="Genomic_DNA"/>
</dbReference>
<dbReference type="AlphaFoldDB" id="A0A3R7JSP5"/>
<name>A0A3R7JSP5_9STRA</name>
<evidence type="ECO:0000313" key="2">
    <source>
        <dbReference type="EMBL" id="RLN26263.1"/>
    </source>
</evidence>
<keyword evidence="4" id="KW-1185">Reference proteome</keyword>
<sequence length="194" mass="21466">MTTSFLKCSNVPDLHAIFLLLKSIQVQRNFLQATMSLDVIGETGCGVEALLETWKMITLLHEDIDIQLLRLDQGAGGSLVATTKVKFSINEKTLRLAFPHLINADEAGNWSRLAAKLLGQQLVVRGAVRSMWDEDSDRMISVQNEADMLTPMLQLLGNLEDVFCVFGNALITPECKFALGGPLQVLSHRIKQSE</sequence>
<reference evidence="1" key="1">
    <citation type="journal article" date="2015" name="Genom Data">
        <title>Genome sequences of six Phytophthora species associated with forests in New Zealand.</title>
        <authorList>
            <person name="Studholme D.J."/>
            <person name="McDougal R.L."/>
            <person name="Sambles C."/>
            <person name="Hansen E."/>
            <person name="Hardy G."/>
            <person name="Grant M."/>
            <person name="Ganley R.J."/>
            <person name="Williams N.M."/>
        </authorList>
    </citation>
    <scope>NUCLEOTIDE SEQUENCE</scope>
    <source>
        <strain evidence="1">NZFS 2646</strain>
    </source>
</reference>
<reference evidence="4 5" key="2">
    <citation type="submission" date="2018-07" db="EMBL/GenBank/DDBJ databases">
        <title>Genome sequencing of oomycete isolates from Chile give support for New Zealand origin for Phytophthora kernoviae and make available the first Nothophytophthora sp. genome.</title>
        <authorList>
            <person name="Studholme D.J."/>
            <person name="Sanfuentes E."/>
            <person name="Panda P."/>
            <person name="Hill R."/>
            <person name="Sambles C."/>
            <person name="Grant M."/>
            <person name="Williams N.M."/>
            <person name="Mcdougal R.L."/>
        </authorList>
    </citation>
    <scope>NUCLEOTIDE SEQUENCE [LARGE SCALE GENOMIC DNA]</scope>
    <source>
        <strain evidence="2">Chile2</strain>
        <strain evidence="3">Chile4</strain>
    </source>
</reference>
<dbReference type="EMBL" id="JPWV03000056">
    <property type="protein sequence ID" value="KAG2527363.1"/>
    <property type="molecule type" value="Genomic_DNA"/>
</dbReference>
<protein>
    <submittedName>
        <fullName evidence="3">Uncharacterized protein</fullName>
    </submittedName>
</protein>
<gene>
    <name evidence="2" type="ORF">BBI17_006074</name>
    <name evidence="3" type="ORF">BBO99_00006005</name>
    <name evidence="1" type="ORF">JM16_003486</name>
</gene>
<dbReference type="Proteomes" id="UP000285883">
    <property type="component" value="Unassembled WGS sequence"/>
</dbReference>
<comment type="caution">
    <text evidence="3">The sequence shown here is derived from an EMBL/GenBank/DDBJ whole genome shotgun (WGS) entry which is preliminary data.</text>
</comment>
<organism evidence="3 4">
    <name type="scientific">Phytophthora kernoviae</name>
    <dbReference type="NCBI Taxonomy" id="325452"/>
    <lineage>
        <taxon>Eukaryota</taxon>
        <taxon>Sar</taxon>
        <taxon>Stramenopiles</taxon>
        <taxon>Oomycota</taxon>
        <taxon>Peronosporomycetes</taxon>
        <taxon>Peronosporales</taxon>
        <taxon>Peronosporaceae</taxon>
        <taxon>Phytophthora</taxon>
    </lineage>
</organism>
<evidence type="ECO:0000313" key="5">
    <source>
        <dbReference type="Proteomes" id="UP000285883"/>
    </source>
</evidence>
<evidence type="ECO:0000313" key="1">
    <source>
        <dbReference type="EMBL" id="KAG2527363.1"/>
    </source>
</evidence>
<evidence type="ECO:0000313" key="3">
    <source>
        <dbReference type="EMBL" id="RLN78382.1"/>
    </source>
</evidence>
<dbReference type="Proteomes" id="UP000285624">
    <property type="component" value="Unassembled WGS sequence"/>
</dbReference>
<evidence type="ECO:0000313" key="4">
    <source>
        <dbReference type="Proteomes" id="UP000285624"/>
    </source>
</evidence>
<accession>A0A3R7JSP5</accession>
<proteinExistence type="predicted"/>
<reference evidence="1" key="3">
    <citation type="submission" date="2020-06" db="EMBL/GenBank/DDBJ databases">
        <authorList>
            <person name="Studholme D.J."/>
        </authorList>
    </citation>
    <scope>NUCLEOTIDE SEQUENCE</scope>
    <source>
        <strain evidence="1">NZFS 2646</strain>
    </source>
</reference>
<dbReference type="EMBL" id="MAYM02001168">
    <property type="protein sequence ID" value="RLN26263.1"/>
    <property type="molecule type" value="Genomic_DNA"/>
</dbReference>
<dbReference type="Proteomes" id="UP000785171">
    <property type="component" value="Unassembled WGS sequence"/>
</dbReference>